<gene>
    <name evidence="1" type="ORF">CBA19CS22_24905</name>
</gene>
<evidence type="ECO:0000313" key="2">
    <source>
        <dbReference type="Proteomes" id="UP001055013"/>
    </source>
</evidence>
<accession>A0ACB5QZ11</accession>
<keyword evidence="2" id="KW-1185">Reference proteome</keyword>
<dbReference type="EMBL" id="BPUR01000016">
    <property type="protein sequence ID" value="GJH19845.1"/>
    <property type="molecule type" value="Genomic_DNA"/>
</dbReference>
<name>A0ACB5QZ11_9BURK</name>
<evidence type="ECO:0000313" key="1">
    <source>
        <dbReference type="EMBL" id="GJH19845.1"/>
    </source>
</evidence>
<organism evidence="1 2">
    <name type="scientific">Caballeronia novacaledonica</name>
    <dbReference type="NCBI Taxonomy" id="1544861"/>
    <lineage>
        <taxon>Bacteria</taxon>
        <taxon>Pseudomonadati</taxon>
        <taxon>Pseudomonadota</taxon>
        <taxon>Betaproteobacteria</taxon>
        <taxon>Burkholderiales</taxon>
        <taxon>Burkholderiaceae</taxon>
        <taxon>Caballeronia</taxon>
    </lineage>
</organism>
<proteinExistence type="predicted"/>
<protein>
    <submittedName>
        <fullName evidence="1">Uncharacterized protein</fullName>
    </submittedName>
</protein>
<dbReference type="Proteomes" id="UP001055013">
    <property type="component" value="Unassembled WGS sequence"/>
</dbReference>
<comment type="caution">
    <text evidence="1">The sequence shown here is derived from an EMBL/GenBank/DDBJ whole genome shotgun (WGS) entry which is preliminary data.</text>
</comment>
<reference evidence="1" key="1">
    <citation type="submission" date="2021-09" db="EMBL/GenBank/DDBJ databases">
        <title>Isolation and characterization of 3-chlorobenzoate degrading bacteria from soils in Shizuoka.</title>
        <authorList>
            <person name="Ifat A."/>
            <person name="Ogawa N."/>
            <person name="Kimbara K."/>
            <person name="Moriuchi R."/>
            <person name="Dohra H."/>
            <person name="Shintani M."/>
        </authorList>
    </citation>
    <scope>NUCLEOTIDE SEQUENCE</scope>
    <source>
        <strain evidence="1">19CS2-2</strain>
    </source>
</reference>
<sequence length="95" mass="10664">MHQTIGDEFDKLRLHADLPRKPCANAAIGAFGNFLLDPPRAALLHFLTRIISEMSALRRAQEVRLSNLDAPLEPEPQARQRAPDQFFAENSKGDE</sequence>